<dbReference type="AlphaFoldDB" id="A0A3M7QQ34"/>
<keyword evidence="2" id="KW-1185">Reference proteome</keyword>
<dbReference type="OrthoDB" id="10682264at2759"/>
<comment type="caution">
    <text evidence="1">The sequence shown here is derived from an EMBL/GenBank/DDBJ whole genome shotgun (WGS) entry which is preliminary data.</text>
</comment>
<evidence type="ECO:0000313" key="2">
    <source>
        <dbReference type="Proteomes" id="UP000276133"/>
    </source>
</evidence>
<reference evidence="1 2" key="1">
    <citation type="journal article" date="2018" name="Sci. Rep.">
        <title>Genomic signatures of local adaptation to the degree of environmental predictability in rotifers.</title>
        <authorList>
            <person name="Franch-Gras L."/>
            <person name="Hahn C."/>
            <person name="Garcia-Roger E.M."/>
            <person name="Carmona M.J."/>
            <person name="Serra M."/>
            <person name="Gomez A."/>
        </authorList>
    </citation>
    <scope>NUCLEOTIDE SEQUENCE [LARGE SCALE GENOMIC DNA]</scope>
    <source>
        <strain evidence="1">HYR1</strain>
    </source>
</reference>
<name>A0A3M7QQ34_BRAPC</name>
<dbReference type="EMBL" id="REGN01005434">
    <property type="protein sequence ID" value="RNA13383.1"/>
    <property type="molecule type" value="Genomic_DNA"/>
</dbReference>
<dbReference type="Proteomes" id="UP000276133">
    <property type="component" value="Unassembled WGS sequence"/>
</dbReference>
<evidence type="ECO:0000313" key="1">
    <source>
        <dbReference type="EMBL" id="RNA13383.1"/>
    </source>
</evidence>
<protein>
    <submittedName>
        <fullName evidence="1">Uncharacterized protein</fullName>
    </submittedName>
</protein>
<gene>
    <name evidence="1" type="ORF">BpHYR1_043222</name>
</gene>
<organism evidence="1 2">
    <name type="scientific">Brachionus plicatilis</name>
    <name type="common">Marine rotifer</name>
    <name type="synonym">Brachionus muelleri</name>
    <dbReference type="NCBI Taxonomy" id="10195"/>
    <lineage>
        <taxon>Eukaryota</taxon>
        <taxon>Metazoa</taxon>
        <taxon>Spiralia</taxon>
        <taxon>Gnathifera</taxon>
        <taxon>Rotifera</taxon>
        <taxon>Eurotatoria</taxon>
        <taxon>Monogononta</taxon>
        <taxon>Pseudotrocha</taxon>
        <taxon>Ploima</taxon>
        <taxon>Brachionidae</taxon>
        <taxon>Brachionus</taxon>
    </lineage>
</organism>
<proteinExistence type="predicted"/>
<accession>A0A3M7QQ34</accession>
<sequence>MFFLLYYLCFSGILFNQRNAKLFFVRKWLSHLLEPAFCFAHRFLNRQVAIAILQIVSDPFGQFLSLISLGKALIGKAHDTIVIFASQSPADTLCRMSHRIKGQKIALINVVHLPQKFQTSSQNRAQSVHIRYADHDYASA</sequence>